<keyword evidence="1" id="KW-1133">Transmembrane helix</keyword>
<sequence length="135" mass="15259">MSTSANKYLGQAILGFIGIALIASPLFLKLPSQFQSFNAAASIEQSEDVERSRIEQRQLTALKLAQTQVIPNTQKLKIRQYIDNPKRDPRPETTGWLESEVIYVYDSAGACIGRISARQWQWKYYYKNACNDAPG</sequence>
<dbReference type="EMBL" id="AP018248">
    <property type="protein sequence ID" value="BAZ02794.1"/>
    <property type="molecule type" value="Genomic_DNA"/>
</dbReference>
<evidence type="ECO:0000313" key="2">
    <source>
        <dbReference type="EMBL" id="BAZ02794.1"/>
    </source>
</evidence>
<keyword evidence="1" id="KW-0472">Membrane</keyword>
<protein>
    <submittedName>
        <fullName evidence="2">Uncharacterized protein</fullName>
    </submittedName>
</protein>
<evidence type="ECO:0000256" key="1">
    <source>
        <dbReference type="SAM" id="Phobius"/>
    </source>
</evidence>
<evidence type="ECO:0000313" key="3">
    <source>
        <dbReference type="Proteomes" id="UP000218785"/>
    </source>
</evidence>
<name>A0A1Z4NAN6_9CYAN</name>
<keyword evidence="1" id="KW-0812">Transmembrane</keyword>
<reference evidence="2 3" key="1">
    <citation type="submission" date="2017-06" db="EMBL/GenBank/DDBJ databases">
        <title>Genome sequencing of cyanobaciteial culture collection at National Institute for Environmental Studies (NIES).</title>
        <authorList>
            <person name="Hirose Y."/>
            <person name="Shimura Y."/>
            <person name="Fujisawa T."/>
            <person name="Nakamura Y."/>
            <person name="Kawachi M."/>
        </authorList>
    </citation>
    <scope>NUCLEOTIDE SEQUENCE [LARGE SCALE GENOMIC DNA]</scope>
    <source>
        <strain evidence="2 3">NIES-37</strain>
    </source>
</reference>
<organism evidence="2 3">
    <name type="scientific">Tolypothrix tenuis PCC 7101</name>
    <dbReference type="NCBI Taxonomy" id="231146"/>
    <lineage>
        <taxon>Bacteria</taxon>
        <taxon>Bacillati</taxon>
        <taxon>Cyanobacteriota</taxon>
        <taxon>Cyanophyceae</taxon>
        <taxon>Nostocales</taxon>
        <taxon>Tolypothrichaceae</taxon>
        <taxon>Tolypothrix</taxon>
    </lineage>
</organism>
<dbReference type="Proteomes" id="UP000218785">
    <property type="component" value="Chromosome"/>
</dbReference>
<dbReference type="KEGG" id="ttq:NIES37_68070"/>
<gene>
    <name evidence="2" type="ORF">NIES37_68070</name>
</gene>
<dbReference type="RefSeq" id="WP_096583251.1">
    <property type="nucleotide sequence ID" value="NZ_CAWNJS010000001.1"/>
</dbReference>
<accession>A0A1Z4NAN6</accession>
<keyword evidence="3" id="KW-1185">Reference proteome</keyword>
<feature type="transmembrane region" description="Helical" evidence="1">
    <location>
        <begin position="12"/>
        <end position="28"/>
    </location>
</feature>
<proteinExistence type="predicted"/>
<dbReference type="AlphaFoldDB" id="A0A1Z4NAN6"/>